<feature type="domain" description="Glycosyl hydrolase family 32 N-terminal" evidence="6">
    <location>
        <begin position="16"/>
        <end position="366"/>
    </location>
</feature>
<dbReference type="Proteomes" id="UP000184499">
    <property type="component" value="Unassembled WGS sequence"/>
</dbReference>
<name>A0A1L9UEF9_ASPBC</name>
<protein>
    <recommendedName>
        <fullName evidence="10">Glycosyl hydrolase family 32 N-terminal domain-containing protein</fullName>
    </recommendedName>
</protein>
<evidence type="ECO:0000259" key="6">
    <source>
        <dbReference type="Pfam" id="PF00251"/>
    </source>
</evidence>
<accession>A0A1L9UEF9</accession>
<dbReference type="CDD" id="cd18621">
    <property type="entry name" value="GH32_XdINV-like"/>
    <property type="match status" value="1"/>
</dbReference>
<keyword evidence="2" id="KW-0732">Signal</keyword>
<dbReference type="OrthoDB" id="202537at2759"/>
<evidence type="ECO:0008006" key="10">
    <source>
        <dbReference type="Google" id="ProtNLM"/>
    </source>
</evidence>
<evidence type="ECO:0000259" key="7">
    <source>
        <dbReference type="Pfam" id="PF08244"/>
    </source>
</evidence>
<dbReference type="Pfam" id="PF00251">
    <property type="entry name" value="Glyco_hydro_32N"/>
    <property type="match status" value="1"/>
</dbReference>
<dbReference type="InterPro" id="IPR013189">
    <property type="entry name" value="Glyco_hydro_32_C"/>
</dbReference>
<dbReference type="InterPro" id="IPR013320">
    <property type="entry name" value="ConA-like_dom_sf"/>
</dbReference>
<keyword evidence="3 5" id="KW-0378">Hydrolase</keyword>
<evidence type="ECO:0000256" key="1">
    <source>
        <dbReference type="ARBA" id="ARBA00009902"/>
    </source>
</evidence>
<dbReference type="GO" id="GO:0005987">
    <property type="term" value="P:sucrose catabolic process"/>
    <property type="evidence" value="ECO:0007669"/>
    <property type="project" value="TreeGrafter"/>
</dbReference>
<dbReference type="VEuPathDB" id="FungiDB:ASPBRDRAFT_156581"/>
<dbReference type="OMA" id="YGINWEC"/>
<dbReference type="SUPFAM" id="SSF75005">
    <property type="entry name" value="Arabinanase/levansucrase/invertase"/>
    <property type="match status" value="1"/>
</dbReference>
<reference evidence="9" key="1">
    <citation type="journal article" date="2017" name="Genome Biol.">
        <title>Comparative genomics reveals high biological diversity and specific adaptations in the industrially and medically important fungal genus Aspergillus.</title>
        <authorList>
            <person name="de Vries R.P."/>
            <person name="Riley R."/>
            <person name="Wiebenga A."/>
            <person name="Aguilar-Osorio G."/>
            <person name="Amillis S."/>
            <person name="Uchima C.A."/>
            <person name="Anderluh G."/>
            <person name="Asadollahi M."/>
            <person name="Askin M."/>
            <person name="Barry K."/>
            <person name="Battaglia E."/>
            <person name="Bayram O."/>
            <person name="Benocci T."/>
            <person name="Braus-Stromeyer S.A."/>
            <person name="Caldana C."/>
            <person name="Canovas D."/>
            <person name="Cerqueira G.C."/>
            <person name="Chen F."/>
            <person name="Chen W."/>
            <person name="Choi C."/>
            <person name="Clum A."/>
            <person name="Dos Santos R.A."/>
            <person name="Damasio A.R."/>
            <person name="Diallinas G."/>
            <person name="Emri T."/>
            <person name="Fekete E."/>
            <person name="Flipphi M."/>
            <person name="Freyberg S."/>
            <person name="Gallo A."/>
            <person name="Gournas C."/>
            <person name="Habgood R."/>
            <person name="Hainaut M."/>
            <person name="Harispe M.L."/>
            <person name="Henrissat B."/>
            <person name="Hilden K.S."/>
            <person name="Hope R."/>
            <person name="Hossain A."/>
            <person name="Karabika E."/>
            <person name="Karaffa L."/>
            <person name="Karanyi Z."/>
            <person name="Krasevec N."/>
            <person name="Kuo A."/>
            <person name="Kusch H."/>
            <person name="LaButti K."/>
            <person name="Lagendijk E.L."/>
            <person name="Lapidus A."/>
            <person name="Levasseur A."/>
            <person name="Lindquist E."/>
            <person name="Lipzen A."/>
            <person name="Logrieco A.F."/>
            <person name="MacCabe A."/>
            <person name="Maekelae M.R."/>
            <person name="Malavazi I."/>
            <person name="Melin P."/>
            <person name="Meyer V."/>
            <person name="Mielnichuk N."/>
            <person name="Miskei M."/>
            <person name="Molnar A.P."/>
            <person name="Mule G."/>
            <person name="Ngan C.Y."/>
            <person name="Orejas M."/>
            <person name="Orosz E."/>
            <person name="Ouedraogo J.P."/>
            <person name="Overkamp K.M."/>
            <person name="Park H.-S."/>
            <person name="Perrone G."/>
            <person name="Piumi F."/>
            <person name="Punt P.J."/>
            <person name="Ram A.F."/>
            <person name="Ramon A."/>
            <person name="Rauscher S."/>
            <person name="Record E."/>
            <person name="Riano-Pachon D.M."/>
            <person name="Robert V."/>
            <person name="Roehrig J."/>
            <person name="Ruller R."/>
            <person name="Salamov A."/>
            <person name="Salih N.S."/>
            <person name="Samson R.A."/>
            <person name="Sandor E."/>
            <person name="Sanguinetti M."/>
            <person name="Schuetze T."/>
            <person name="Sepcic K."/>
            <person name="Shelest E."/>
            <person name="Sherlock G."/>
            <person name="Sophianopoulou V."/>
            <person name="Squina F.M."/>
            <person name="Sun H."/>
            <person name="Susca A."/>
            <person name="Todd R.B."/>
            <person name="Tsang A."/>
            <person name="Unkles S.E."/>
            <person name="van de Wiele N."/>
            <person name="van Rossen-Uffink D."/>
            <person name="Oliveira J.V."/>
            <person name="Vesth T.C."/>
            <person name="Visser J."/>
            <person name="Yu J.-H."/>
            <person name="Zhou M."/>
            <person name="Andersen M.R."/>
            <person name="Archer D.B."/>
            <person name="Baker S.E."/>
            <person name="Benoit I."/>
            <person name="Brakhage A.A."/>
            <person name="Braus G.H."/>
            <person name="Fischer R."/>
            <person name="Frisvad J.C."/>
            <person name="Goldman G.H."/>
            <person name="Houbraken J."/>
            <person name="Oakley B."/>
            <person name="Pocsi I."/>
            <person name="Scazzocchio C."/>
            <person name="Seiboth B."/>
            <person name="vanKuyk P.A."/>
            <person name="Wortman J."/>
            <person name="Dyer P.S."/>
            <person name="Grigoriev I.V."/>
        </authorList>
    </citation>
    <scope>NUCLEOTIDE SEQUENCE [LARGE SCALE GENOMIC DNA]</scope>
    <source>
        <strain evidence="9">CBS 101740 / IMI 381727 / IBT 21946</strain>
    </source>
</reference>
<gene>
    <name evidence="8" type="ORF">ASPBRDRAFT_156581</name>
</gene>
<keyword evidence="9" id="KW-1185">Reference proteome</keyword>
<proteinExistence type="inferred from homology"/>
<evidence type="ECO:0000313" key="9">
    <source>
        <dbReference type="Proteomes" id="UP000184499"/>
    </source>
</evidence>
<dbReference type="STRING" id="767769.A0A1L9UEF9"/>
<dbReference type="InterPro" id="IPR001362">
    <property type="entry name" value="Glyco_hydro_32"/>
</dbReference>
<evidence type="ECO:0000313" key="8">
    <source>
        <dbReference type="EMBL" id="OJJ70041.1"/>
    </source>
</evidence>
<evidence type="ECO:0000256" key="4">
    <source>
        <dbReference type="ARBA" id="ARBA00023295"/>
    </source>
</evidence>
<evidence type="ECO:0000256" key="2">
    <source>
        <dbReference type="ARBA" id="ARBA00022729"/>
    </source>
</evidence>
<dbReference type="Gene3D" id="2.60.120.560">
    <property type="entry name" value="Exo-inulinase, domain 1"/>
    <property type="match status" value="1"/>
</dbReference>
<keyword evidence="4 5" id="KW-0326">Glycosidase</keyword>
<dbReference type="RefSeq" id="XP_067477290.1">
    <property type="nucleotide sequence ID" value="XM_067619404.1"/>
</dbReference>
<organism evidence="8 9">
    <name type="scientific">Aspergillus brasiliensis (strain CBS 101740 / IMI 381727 / IBT 21946)</name>
    <dbReference type="NCBI Taxonomy" id="767769"/>
    <lineage>
        <taxon>Eukaryota</taxon>
        <taxon>Fungi</taxon>
        <taxon>Dikarya</taxon>
        <taxon>Ascomycota</taxon>
        <taxon>Pezizomycotina</taxon>
        <taxon>Eurotiomycetes</taxon>
        <taxon>Eurotiomycetidae</taxon>
        <taxon>Eurotiales</taxon>
        <taxon>Aspergillaceae</taxon>
        <taxon>Aspergillus</taxon>
        <taxon>Aspergillus subgen. Circumdati</taxon>
    </lineage>
</organism>
<dbReference type="PANTHER" id="PTHR42800">
    <property type="entry name" value="EXOINULINASE INUD (AFU_ORTHOLOGUE AFUA_5G00480)"/>
    <property type="match status" value="1"/>
</dbReference>
<feature type="domain" description="Glycosyl hydrolase family 32 C-terminal" evidence="7">
    <location>
        <begin position="408"/>
        <end position="582"/>
    </location>
</feature>
<dbReference type="SUPFAM" id="SSF49899">
    <property type="entry name" value="Concanavalin A-like lectins/glucanases"/>
    <property type="match status" value="1"/>
</dbReference>
<dbReference type="PANTHER" id="PTHR42800:SF3">
    <property type="entry name" value="GLYCOSYL HYDROLASE FAMILY 32 N-TERMINAL DOMAIN-CONTAINING PROTEIN"/>
    <property type="match status" value="1"/>
</dbReference>
<comment type="similarity">
    <text evidence="1 5">Belongs to the glycosyl hydrolase 32 family.</text>
</comment>
<dbReference type="AlphaFoldDB" id="A0A1L9UEF9"/>
<evidence type="ECO:0000256" key="5">
    <source>
        <dbReference type="RuleBase" id="RU362110"/>
    </source>
</evidence>
<dbReference type="GO" id="GO:0005737">
    <property type="term" value="C:cytoplasm"/>
    <property type="evidence" value="ECO:0007669"/>
    <property type="project" value="TreeGrafter"/>
</dbReference>
<sequence length="604" mass="67885">MPDRGGRPGHPTIHITAPYWINDPCAPGYDSRTGLYHLFYQCNPRGCEWGNMSWGHVTSKDLLHWTVSSNQPALEPDHDYDKDGAFTGCFLPVMNHPDNEQLTVFYSSVRHLPFHWSTPPYPRNAAGLSMAKSIDGGKTWKKSSRNPIIQGEPEGIQVTGFRDPYIAPWPEMDTLRGQRSLYGVISGGTQDAGPTAFLYAVQGHQSFDWQYLGRLADLPLRFQPSKKWCGNYGINWECVNFMDLESESASVTRTCLILGAEGDVERPHIERYQRPVTVPARTVRSLLWMFGDLAAVGNHQTDNLKFGFKHGGYLDHGSLYAANTFDDPISGRRIMYGWIPEEDITGDHAREKGWNGSLCLPRQLFLLSLRNVTRAIRSKLADITSMDMAIEPDGSTTLYSLGIRPISEITQLRTKCIQTYEAQPFSLPQSTHNESRIGHTSTSCWELEATVSLGPSCETVGLRIRCKGEEPVQWDIVFSLVEETITIDRSRSTTRRDVNTCPEQGPFTLFHTMTDGTHTEELEKFHLRVIVDADIVEIYANDRFALATTIYPGSHAAEQTEIVAFATGDEESARLEQVNVWDGLNGLESLVRDEETAKPDHQRL</sequence>
<evidence type="ECO:0000256" key="3">
    <source>
        <dbReference type="ARBA" id="ARBA00022801"/>
    </source>
</evidence>
<dbReference type="EMBL" id="KV878687">
    <property type="protein sequence ID" value="OJJ70041.1"/>
    <property type="molecule type" value="Genomic_DNA"/>
</dbReference>
<dbReference type="GO" id="GO:0004575">
    <property type="term" value="F:sucrose alpha-glucosidase activity"/>
    <property type="evidence" value="ECO:0007669"/>
    <property type="project" value="TreeGrafter"/>
</dbReference>
<dbReference type="Pfam" id="PF08244">
    <property type="entry name" value="Glyco_hydro_32C"/>
    <property type="match status" value="1"/>
</dbReference>
<dbReference type="InterPro" id="IPR023296">
    <property type="entry name" value="Glyco_hydro_beta-prop_sf"/>
</dbReference>
<dbReference type="Gene3D" id="2.115.10.20">
    <property type="entry name" value="Glycosyl hydrolase domain, family 43"/>
    <property type="match status" value="1"/>
</dbReference>
<dbReference type="SMART" id="SM00640">
    <property type="entry name" value="Glyco_32"/>
    <property type="match status" value="1"/>
</dbReference>
<dbReference type="InterPro" id="IPR013148">
    <property type="entry name" value="Glyco_hydro_32_N"/>
</dbReference>
<dbReference type="GeneID" id="93571892"/>